<dbReference type="STRING" id="5539.A0A3E2H5P1"/>
<evidence type="ECO:0000313" key="2">
    <source>
        <dbReference type="Proteomes" id="UP000258309"/>
    </source>
</evidence>
<accession>A0A3E2H5P1</accession>
<gene>
    <name evidence="1" type="ORF">B7463_g7628</name>
</gene>
<dbReference type="EMBL" id="NCSJ02000153">
    <property type="protein sequence ID" value="RFU28725.1"/>
    <property type="molecule type" value="Genomic_DNA"/>
</dbReference>
<proteinExistence type="predicted"/>
<dbReference type="AlphaFoldDB" id="A0A3E2H5P1"/>
<feature type="non-terminal residue" evidence="1">
    <location>
        <position position="1"/>
    </location>
</feature>
<sequence>MGSISATNLLPLAKVVNCGPERLLPRIIDFNAELYPTRTYATFPQDGDLENGFQKLNFQDFANAINRASSWLDVTLGPKTESFETFAYIGSKDIRYSVLAVAAIKTGRKANPISIPIQLATGSTFSPQDD</sequence>
<reference evidence="1 2" key="1">
    <citation type="submission" date="2018-05" db="EMBL/GenBank/DDBJ databases">
        <title>Draft genome sequence of Scytalidium lignicola DSM 105466, a ubiquitous saprotrophic fungus.</title>
        <authorList>
            <person name="Buettner E."/>
            <person name="Gebauer A.M."/>
            <person name="Hofrichter M."/>
            <person name="Liers C."/>
            <person name="Kellner H."/>
        </authorList>
    </citation>
    <scope>NUCLEOTIDE SEQUENCE [LARGE SCALE GENOMIC DNA]</scope>
    <source>
        <strain evidence="1 2">DSM 105466</strain>
    </source>
</reference>
<dbReference type="Proteomes" id="UP000258309">
    <property type="component" value="Unassembled WGS sequence"/>
</dbReference>
<dbReference type="OrthoDB" id="429813at2759"/>
<comment type="caution">
    <text evidence="1">The sequence shown here is derived from an EMBL/GenBank/DDBJ whole genome shotgun (WGS) entry which is preliminary data.</text>
</comment>
<evidence type="ECO:0000313" key="1">
    <source>
        <dbReference type="EMBL" id="RFU28725.1"/>
    </source>
</evidence>
<dbReference type="OMA" id="GSKDIRY"/>
<organism evidence="1 2">
    <name type="scientific">Scytalidium lignicola</name>
    <name type="common">Hyphomycete</name>
    <dbReference type="NCBI Taxonomy" id="5539"/>
    <lineage>
        <taxon>Eukaryota</taxon>
        <taxon>Fungi</taxon>
        <taxon>Dikarya</taxon>
        <taxon>Ascomycota</taxon>
        <taxon>Pezizomycotina</taxon>
        <taxon>Leotiomycetes</taxon>
        <taxon>Leotiomycetes incertae sedis</taxon>
        <taxon>Scytalidium</taxon>
    </lineage>
</organism>
<name>A0A3E2H5P1_SCYLI</name>
<protein>
    <submittedName>
        <fullName evidence="1">Uncharacterized protein</fullName>
    </submittedName>
</protein>
<keyword evidence="2" id="KW-1185">Reference proteome</keyword>
<feature type="non-terminal residue" evidence="1">
    <location>
        <position position="130"/>
    </location>
</feature>